<evidence type="ECO:0000313" key="2">
    <source>
        <dbReference type="EMBL" id="KAK5057768.1"/>
    </source>
</evidence>
<dbReference type="Pfam" id="PF06983">
    <property type="entry name" value="3-dmu-9_3-mt"/>
    <property type="match status" value="1"/>
</dbReference>
<dbReference type="PANTHER" id="PTHR33990">
    <property type="entry name" value="PROTEIN YJDN-RELATED"/>
    <property type="match status" value="1"/>
</dbReference>
<protein>
    <recommendedName>
        <fullName evidence="1">PhnB-like domain-containing protein</fullName>
    </recommendedName>
</protein>
<dbReference type="RefSeq" id="XP_064708886.1">
    <property type="nucleotide sequence ID" value="XM_064855297.1"/>
</dbReference>
<organism evidence="2 3">
    <name type="scientific">Exophiala bonariae</name>
    <dbReference type="NCBI Taxonomy" id="1690606"/>
    <lineage>
        <taxon>Eukaryota</taxon>
        <taxon>Fungi</taxon>
        <taxon>Dikarya</taxon>
        <taxon>Ascomycota</taxon>
        <taxon>Pezizomycotina</taxon>
        <taxon>Eurotiomycetes</taxon>
        <taxon>Chaetothyriomycetidae</taxon>
        <taxon>Chaetothyriales</taxon>
        <taxon>Herpotrichiellaceae</taxon>
        <taxon>Exophiala</taxon>
    </lineage>
</organism>
<dbReference type="SUPFAM" id="SSF54593">
    <property type="entry name" value="Glyoxalase/Bleomycin resistance protein/Dihydroxybiphenyl dioxygenase"/>
    <property type="match status" value="1"/>
</dbReference>
<gene>
    <name evidence="2" type="ORF">LTR84_011769</name>
</gene>
<dbReference type="InterPro" id="IPR028973">
    <property type="entry name" value="PhnB-like"/>
</dbReference>
<dbReference type="Gene3D" id="3.10.180.10">
    <property type="entry name" value="2,3-Dihydroxybiphenyl 1,2-Dioxygenase, domain 1"/>
    <property type="match status" value="1"/>
</dbReference>
<dbReference type="EMBL" id="JAVRRD010000006">
    <property type="protein sequence ID" value="KAK5057768.1"/>
    <property type="molecule type" value="Genomic_DNA"/>
</dbReference>
<reference evidence="2 3" key="1">
    <citation type="submission" date="2023-08" db="EMBL/GenBank/DDBJ databases">
        <title>Black Yeasts Isolated from many extreme environments.</title>
        <authorList>
            <person name="Coleine C."/>
            <person name="Stajich J.E."/>
            <person name="Selbmann L."/>
        </authorList>
    </citation>
    <scope>NUCLEOTIDE SEQUENCE [LARGE SCALE GENOMIC DNA]</scope>
    <source>
        <strain evidence="2 3">CCFEE 5792</strain>
    </source>
</reference>
<comment type="caution">
    <text evidence="2">The sequence shown here is derived from an EMBL/GenBank/DDBJ whole genome shotgun (WGS) entry which is preliminary data.</text>
</comment>
<evidence type="ECO:0000259" key="1">
    <source>
        <dbReference type="Pfam" id="PF06983"/>
    </source>
</evidence>
<dbReference type="InterPro" id="IPR009725">
    <property type="entry name" value="3_dmu_93_MTrfase"/>
</dbReference>
<accession>A0AAV9NJE9</accession>
<name>A0AAV9NJE9_9EURO</name>
<dbReference type="InterPro" id="IPR029068">
    <property type="entry name" value="Glyas_Bleomycin-R_OHBP_Dase"/>
</dbReference>
<keyword evidence="3" id="KW-1185">Reference proteome</keyword>
<evidence type="ECO:0000313" key="3">
    <source>
        <dbReference type="Proteomes" id="UP001358417"/>
    </source>
</evidence>
<sequence length="172" mass="18879">MGSVSNEIVNCLFFGTESEDAANFYVSIFPNSKIKAIARFPDLGDGNPNPSHKPGSVLTVNFTLNGKEFTALNSKPSSIQFNESVSFQIMCDTQEEVDHYWDKLSEGGDPKTQMCGWLKDKFGVSWQVVPKLLPEIFSTGDPEKSARSMKAFSAMKKINIQAVRDAAEGKGS</sequence>
<dbReference type="AlphaFoldDB" id="A0AAV9NJE9"/>
<dbReference type="CDD" id="cd06588">
    <property type="entry name" value="PhnB_like"/>
    <property type="match status" value="1"/>
</dbReference>
<dbReference type="GeneID" id="89979919"/>
<dbReference type="PIRSF" id="PIRSF021700">
    <property type="entry name" value="3_dmu_93_MTrfase"/>
    <property type="match status" value="1"/>
</dbReference>
<dbReference type="Proteomes" id="UP001358417">
    <property type="component" value="Unassembled WGS sequence"/>
</dbReference>
<proteinExistence type="predicted"/>
<dbReference type="PANTHER" id="PTHR33990:SF2">
    <property type="entry name" value="PHNB-LIKE DOMAIN-CONTAINING PROTEIN"/>
    <property type="match status" value="1"/>
</dbReference>
<feature type="domain" description="PhnB-like" evidence="1">
    <location>
        <begin position="7"/>
        <end position="129"/>
    </location>
</feature>